<accession>A0A1N7AIG8</accession>
<dbReference type="GO" id="GO:0006629">
    <property type="term" value="P:lipid metabolic process"/>
    <property type="evidence" value="ECO:0007669"/>
    <property type="project" value="InterPro"/>
</dbReference>
<dbReference type="STRING" id="34027.SAMN05421829_11474"/>
<dbReference type="CDD" id="cd05943">
    <property type="entry name" value="AACS"/>
    <property type="match status" value="1"/>
</dbReference>
<dbReference type="Pfam" id="PF16177">
    <property type="entry name" value="ACAS_N"/>
    <property type="match status" value="1"/>
</dbReference>
<feature type="domain" description="AMP-binding enzyme C-terminal" evidence="6">
    <location>
        <begin position="550"/>
        <end position="624"/>
    </location>
</feature>
<dbReference type="Gene3D" id="3.40.50.12780">
    <property type="entry name" value="N-terminal domain of ligase-like"/>
    <property type="match status" value="1"/>
</dbReference>
<dbReference type="NCBIfam" id="TIGR01217">
    <property type="entry name" value="ac_ac_CoA_syn"/>
    <property type="match status" value="1"/>
</dbReference>
<evidence type="ECO:0000313" key="8">
    <source>
        <dbReference type="EMBL" id="SIR38791.1"/>
    </source>
</evidence>
<evidence type="ECO:0000256" key="4">
    <source>
        <dbReference type="ARBA" id="ARBA00022840"/>
    </source>
</evidence>
<dbReference type="InterPro" id="IPR020845">
    <property type="entry name" value="AMP-binding_CS"/>
</dbReference>
<dbReference type="GO" id="GO:0030729">
    <property type="term" value="F:acetoacetate-CoA ligase activity"/>
    <property type="evidence" value="ECO:0007669"/>
    <property type="project" value="InterPro"/>
</dbReference>
<dbReference type="Proteomes" id="UP000186819">
    <property type="component" value="Unassembled WGS sequence"/>
</dbReference>
<evidence type="ECO:0000259" key="5">
    <source>
        <dbReference type="Pfam" id="PF00501"/>
    </source>
</evidence>
<dbReference type="InterPro" id="IPR032387">
    <property type="entry name" value="ACAS_N"/>
</dbReference>
<protein>
    <submittedName>
        <fullName evidence="8">Acetoacetyl-CoA synthetase</fullName>
    </submittedName>
</protein>
<name>A0A1N7AIG8_9RHOO</name>
<keyword evidence="9" id="KW-1185">Reference proteome</keyword>
<dbReference type="SUPFAM" id="SSF56801">
    <property type="entry name" value="Acetyl-CoA synthetase-like"/>
    <property type="match status" value="1"/>
</dbReference>
<dbReference type="NCBIfam" id="NF002937">
    <property type="entry name" value="PRK03584.1"/>
    <property type="match status" value="1"/>
</dbReference>
<dbReference type="InterPro" id="IPR000873">
    <property type="entry name" value="AMP-dep_synth/lig_dom"/>
</dbReference>
<comment type="similarity">
    <text evidence="1">Belongs to the ATP-dependent AMP-binding enzyme family.</text>
</comment>
<dbReference type="InterPro" id="IPR042099">
    <property type="entry name" value="ANL_N_sf"/>
</dbReference>
<proteinExistence type="inferred from homology"/>
<keyword evidence="3" id="KW-0547">Nucleotide-binding</keyword>
<evidence type="ECO:0000256" key="1">
    <source>
        <dbReference type="ARBA" id="ARBA00006432"/>
    </source>
</evidence>
<dbReference type="Pfam" id="PF00501">
    <property type="entry name" value="AMP-binding"/>
    <property type="match status" value="1"/>
</dbReference>
<dbReference type="GO" id="GO:0005524">
    <property type="term" value="F:ATP binding"/>
    <property type="evidence" value="ECO:0007669"/>
    <property type="project" value="UniProtKB-KW"/>
</dbReference>
<evidence type="ECO:0000259" key="7">
    <source>
        <dbReference type="Pfam" id="PF16177"/>
    </source>
</evidence>
<evidence type="ECO:0000313" key="9">
    <source>
        <dbReference type="Proteomes" id="UP000186819"/>
    </source>
</evidence>
<dbReference type="InterPro" id="IPR045851">
    <property type="entry name" value="AMP-bd_C_sf"/>
</dbReference>
<keyword evidence="2" id="KW-0436">Ligase</keyword>
<dbReference type="InterPro" id="IPR005914">
    <property type="entry name" value="Acac_CoA_synth"/>
</dbReference>
<dbReference type="InterPro" id="IPR025110">
    <property type="entry name" value="AMP-bd_C"/>
</dbReference>
<dbReference type="PANTHER" id="PTHR42921:SF1">
    <property type="entry name" value="ACETOACETYL-COA SYNTHETASE"/>
    <property type="match status" value="1"/>
</dbReference>
<evidence type="ECO:0000256" key="3">
    <source>
        <dbReference type="ARBA" id="ARBA00022741"/>
    </source>
</evidence>
<reference evidence="9" key="1">
    <citation type="submission" date="2017-01" db="EMBL/GenBank/DDBJ databases">
        <authorList>
            <person name="Varghese N."/>
            <person name="Submissions S."/>
        </authorList>
    </citation>
    <scope>NUCLEOTIDE SEQUENCE [LARGE SCALE GENOMIC DNA]</scope>
    <source>
        <strain evidence="9">ATCC 51758</strain>
    </source>
</reference>
<gene>
    <name evidence="8" type="ORF">SAMN05421829_11474</name>
</gene>
<sequence length="662" mass="72899">MTNKEFDDRPLWTPRPEQIAATGMAAFTGRIRRASGLQLVDYDALHDWSVRHSTDFWREVWDFGGVIGERGARELIDGDRMPGAAWFPDARLNFAENLLRDCGNQQALVFWGEDKVKRAMSRAELRAEVARFAAALRAAGVRQHDRVAAYMPNLPETLVAMLATASLGATFTSASPDFGVQGVLDRFGQTEPKVLIACDGYWYNGKPIDVLGKLGDIVRQLPSLARVVVVPYLAGGEAPDLSGVPGATAYADFLAPHVSESEPQYVRLPFSHPLYVMYSSGTTGVPKCIVHGAGGTLLQHLKEHMLHADVREGDRLFYFTTCGWMMWNWLVSGLAAGATLMLYDGNPFVDDGKVLWDYAEQERITHFGTSAKYIETLEKNTLRPARSYDLSALRAVLSTGSPLAPQGFDFVYESIKADVQLASISGGTDIISCFVLGSPTLPVWRGEIQCRGLGMAVEVWDDEGRPVAGEKGELVCTKPFPSMPIGFWNDPDGAKYHAAYFERFPNVWCHGDFCEITAHGGLVIHGRSDATLNPGGVRIGTAEIYRQVEKLPEILESIVIGQDWPPQDPTDVRVVLFVRLREGLVLDDALATRIKQAIRDNATPRHVPAKIVQVTDVPRTKSGKLVELAVRNVVHHRPVKNIEALANPEALALFDSRPELAV</sequence>
<dbReference type="RefSeq" id="WP_076603645.1">
    <property type="nucleotide sequence ID" value="NZ_FTMD01000014.1"/>
</dbReference>
<evidence type="ECO:0000259" key="6">
    <source>
        <dbReference type="Pfam" id="PF13193"/>
    </source>
</evidence>
<dbReference type="PROSITE" id="PS00455">
    <property type="entry name" value="AMP_BINDING"/>
    <property type="match status" value="1"/>
</dbReference>
<organism evidence="8 9">
    <name type="scientific">Aromatoleum tolulyticum</name>
    <dbReference type="NCBI Taxonomy" id="34027"/>
    <lineage>
        <taxon>Bacteria</taxon>
        <taxon>Pseudomonadati</taxon>
        <taxon>Pseudomonadota</taxon>
        <taxon>Betaproteobacteria</taxon>
        <taxon>Rhodocyclales</taxon>
        <taxon>Rhodocyclaceae</taxon>
        <taxon>Aromatoleum</taxon>
    </lineage>
</organism>
<dbReference type="PANTHER" id="PTHR42921">
    <property type="entry name" value="ACETOACETYL-COA SYNTHETASE"/>
    <property type="match status" value="1"/>
</dbReference>
<dbReference type="OrthoDB" id="9766486at2"/>
<feature type="domain" description="Acetyl-coenzyme A synthetase N-terminal" evidence="7">
    <location>
        <begin position="42"/>
        <end position="97"/>
    </location>
</feature>
<dbReference type="EMBL" id="FTMD01000014">
    <property type="protein sequence ID" value="SIR38791.1"/>
    <property type="molecule type" value="Genomic_DNA"/>
</dbReference>
<feature type="domain" description="AMP-dependent synthetase/ligase" evidence="5">
    <location>
        <begin position="104"/>
        <end position="479"/>
    </location>
</feature>
<dbReference type="AlphaFoldDB" id="A0A1N7AIG8"/>
<keyword evidence="4" id="KW-0067">ATP-binding</keyword>
<dbReference type="Gene3D" id="3.30.300.30">
    <property type="match status" value="1"/>
</dbReference>
<evidence type="ECO:0000256" key="2">
    <source>
        <dbReference type="ARBA" id="ARBA00022598"/>
    </source>
</evidence>
<dbReference type="Pfam" id="PF13193">
    <property type="entry name" value="AMP-binding_C"/>
    <property type="match status" value="1"/>
</dbReference>